<dbReference type="PANTHER" id="PTHR43615:SF1">
    <property type="entry name" value="PPDK_N DOMAIN-CONTAINING PROTEIN"/>
    <property type="match status" value="1"/>
</dbReference>
<accession>A0A9E2KHX4</accession>
<sequence>MLSKFKLNQLYFKDTQFADLMKRRIFNVLLVANPYDAFMLEDDGRIDEKIFNEYASLSLRYPPRFTQATTCDEALAQLTSLTYDLVICMPGTGETEIFDTARRVKQDYPHIPIVILTPFSHGVSERMANEDLSAFEYVFCWLGNTDLLVSIIKLIEDKMNLEHDVNQVGVQVILLVEDSIRFYSSVLPNLYKFVLQQSQEFSTEALNAHQRTLRMRGRPKIVLARTYAEAYDLYEKYKNNILGVITDVRFPKTEGGPKDGLSGIKLCAAIRKQDPFVPLIIQSSESENAAYATKYGAAFIDKNSKKMDVDLRRIVSANFGFGDFIFRNPETGEEIARVKNLKELQNILFAVPAESFLYHISHNHVSRWLYSRAMFPIAEFLKPITWNSLQDVDAHRRLIFEAIVKYRKMKNQGVVAVFKRDRFDLYSNFARIGDGSLGGKGRGLAFIDNLVKHHPEFEEFENARVAIPKTVVLCTDVFDEFMETNNLYQVALSDTDDAVILRYFLKAKLPDRLVEDFFTFFDVVKSPIAIRSSSLLEDSHYQPFAGIYNTYMIPYLDDKYEMLRMLSDAIKGVYASVFFRDSKAYMQATSNVIDQEKMAVILQQVVGNQYGDRYYPSMSGVARSLNYYPIGEEKAEEGIVNLALGLGKYIVDGGMTLRFSPYHPNQVLQTSEMEMALRETQTRFYALDLSNAGHNFSIDDGFNLLKLPVKEAEKDGSLNYIASTYDPYDQIIRDGLYPGGRKVITFANILQHDVFPLARILQLALKYGQQEMRRPVEIEFAATLNREKDKTGTFYLLQIRPIVDSKEMLDEDLSLIPDERLLLRSHNSLGHGITDDIYDVVYVKTQDYSASRNPEIAREIEKWNQQFLDMGRHYILIGPGRWGSSDPWLGIPVKWPHISAARVIVEAGLTNYRVDPSQGTHFFQNLTSFGVGYFTINAYMNDGIYNQDFLNAQPALQETQYLRHVRFAHPAVIKMDGKKKEGIVMLPDSEESQA</sequence>
<dbReference type="Pfam" id="PF01326">
    <property type="entry name" value="PPDK_N"/>
    <property type="match status" value="1"/>
</dbReference>
<dbReference type="GO" id="GO:0005524">
    <property type="term" value="F:ATP binding"/>
    <property type="evidence" value="ECO:0007669"/>
    <property type="project" value="InterPro"/>
</dbReference>
<evidence type="ECO:0000313" key="3">
    <source>
        <dbReference type="Proteomes" id="UP000824236"/>
    </source>
</evidence>
<evidence type="ECO:0000313" key="2">
    <source>
        <dbReference type="EMBL" id="MBU3814655.1"/>
    </source>
</evidence>
<reference evidence="2" key="2">
    <citation type="submission" date="2021-04" db="EMBL/GenBank/DDBJ databases">
        <authorList>
            <person name="Gilroy R."/>
        </authorList>
    </citation>
    <scope>NUCLEOTIDE SEQUENCE</scope>
    <source>
        <strain evidence="2">B3-3758</strain>
    </source>
</reference>
<dbReference type="Proteomes" id="UP000824236">
    <property type="component" value="Unassembled WGS sequence"/>
</dbReference>
<gene>
    <name evidence="2" type="ORF">H9791_09165</name>
</gene>
<comment type="caution">
    <text evidence="2">The sequence shown here is derived from an EMBL/GenBank/DDBJ whole genome shotgun (WGS) entry which is preliminary data.</text>
</comment>
<dbReference type="PANTHER" id="PTHR43615">
    <property type="entry name" value="PHOSPHOENOLPYRUVATE SYNTHASE-RELATED"/>
    <property type="match status" value="1"/>
</dbReference>
<dbReference type="Gene3D" id="3.40.50.2300">
    <property type="match status" value="2"/>
</dbReference>
<dbReference type="EMBL" id="JAHLFO010000124">
    <property type="protein sequence ID" value="MBU3814655.1"/>
    <property type="molecule type" value="Genomic_DNA"/>
</dbReference>
<protein>
    <submittedName>
        <fullName evidence="2">Phosphoenolpyruvate synthase</fullName>
    </submittedName>
</protein>
<organism evidence="2 3">
    <name type="scientific">Candidatus Bacteroides intestinipullorum</name>
    <dbReference type="NCBI Taxonomy" id="2838471"/>
    <lineage>
        <taxon>Bacteria</taxon>
        <taxon>Pseudomonadati</taxon>
        <taxon>Bacteroidota</taxon>
        <taxon>Bacteroidia</taxon>
        <taxon>Bacteroidales</taxon>
        <taxon>Bacteroidaceae</taxon>
        <taxon>Bacteroides</taxon>
    </lineage>
</organism>
<dbReference type="SUPFAM" id="SSF56059">
    <property type="entry name" value="Glutathione synthetase ATP-binding domain-like"/>
    <property type="match status" value="1"/>
</dbReference>
<dbReference type="InterPro" id="IPR051549">
    <property type="entry name" value="PEP_Utilizing_Enz"/>
</dbReference>
<dbReference type="GO" id="GO:0016301">
    <property type="term" value="F:kinase activity"/>
    <property type="evidence" value="ECO:0007669"/>
    <property type="project" value="InterPro"/>
</dbReference>
<evidence type="ECO:0000259" key="1">
    <source>
        <dbReference type="Pfam" id="PF01326"/>
    </source>
</evidence>
<reference evidence="2" key="1">
    <citation type="journal article" date="2021" name="PeerJ">
        <title>Extensive microbial diversity within the chicken gut microbiome revealed by metagenomics and culture.</title>
        <authorList>
            <person name="Gilroy R."/>
            <person name="Ravi A."/>
            <person name="Getino M."/>
            <person name="Pursley I."/>
            <person name="Horton D.L."/>
            <person name="Alikhan N.F."/>
            <person name="Baker D."/>
            <person name="Gharbi K."/>
            <person name="Hall N."/>
            <person name="Watson M."/>
            <person name="Adriaenssens E.M."/>
            <person name="Foster-Nyarko E."/>
            <person name="Jarju S."/>
            <person name="Secka A."/>
            <person name="Antonio M."/>
            <person name="Oren A."/>
            <person name="Chaudhuri R.R."/>
            <person name="La Ragione R."/>
            <person name="Hildebrand F."/>
            <person name="Pallen M.J."/>
        </authorList>
    </citation>
    <scope>NUCLEOTIDE SEQUENCE</scope>
    <source>
        <strain evidence="2">B3-3758</strain>
    </source>
</reference>
<dbReference type="InterPro" id="IPR011006">
    <property type="entry name" value="CheY-like_superfamily"/>
</dbReference>
<dbReference type="AlphaFoldDB" id="A0A9E2KHX4"/>
<dbReference type="CDD" id="cd00156">
    <property type="entry name" value="REC"/>
    <property type="match status" value="1"/>
</dbReference>
<dbReference type="InterPro" id="IPR002192">
    <property type="entry name" value="PPDK_AMP/ATP-bd"/>
</dbReference>
<dbReference type="SUPFAM" id="SSF52172">
    <property type="entry name" value="CheY-like"/>
    <property type="match status" value="2"/>
</dbReference>
<dbReference type="Gene3D" id="3.30.1490.20">
    <property type="entry name" value="ATP-grasp fold, A domain"/>
    <property type="match status" value="1"/>
</dbReference>
<dbReference type="InterPro" id="IPR013815">
    <property type="entry name" value="ATP_grasp_subdomain_1"/>
</dbReference>
<name>A0A9E2KHX4_9BACE</name>
<feature type="domain" description="Pyruvate phosphate dikinase AMP/ATP-binding" evidence="1">
    <location>
        <begin position="436"/>
        <end position="807"/>
    </location>
</feature>
<proteinExistence type="predicted"/>